<dbReference type="GO" id="GO:0000463">
    <property type="term" value="P:maturation of LSU-rRNA from tricistronic rRNA transcript (SSU-rRNA, 5.8S rRNA, LSU-rRNA)"/>
    <property type="evidence" value="ECO:0007669"/>
    <property type="project" value="TreeGrafter"/>
</dbReference>
<dbReference type="Pfam" id="PF01728">
    <property type="entry name" value="FtsJ"/>
    <property type="match status" value="1"/>
</dbReference>
<dbReference type="GO" id="GO:0005730">
    <property type="term" value="C:nucleolus"/>
    <property type="evidence" value="ECO:0007669"/>
    <property type="project" value="TreeGrafter"/>
</dbReference>
<dbReference type="GO" id="GO:0008650">
    <property type="term" value="F:rRNA (uridine-2'-O-)-methyltransferase activity"/>
    <property type="evidence" value="ECO:0007669"/>
    <property type="project" value="TreeGrafter"/>
</dbReference>
<dbReference type="Gene3D" id="3.40.50.150">
    <property type="entry name" value="Vaccinia Virus protein VP39"/>
    <property type="match status" value="1"/>
</dbReference>
<dbReference type="InterPro" id="IPR002877">
    <property type="entry name" value="RNA_MeTrfase_FtsJ_dom"/>
</dbReference>
<keyword evidence="2" id="KW-0489">Methyltransferase</keyword>
<accession>B8BJP3</accession>
<feature type="signal peptide" evidence="5">
    <location>
        <begin position="1"/>
        <end position="20"/>
    </location>
</feature>
<dbReference type="GO" id="GO:0000466">
    <property type="term" value="P:maturation of 5.8S rRNA from tricistronic rRNA transcript (SSU-rRNA, 5.8S rRNA, LSU-rRNA)"/>
    <property type="evidence" value="ECO:0007669"/>
    <property type="project" value="TreeGrafter"/>
</dbReference>
<dbReference type="InterPro" id="IPR029063">
    <property type="entry name" value="SAM-dependent_MTases_sf"/>
</dbReference>
<dbReference type="GO" id="GO:0016435">
    <property type="term" value="F:rRNA (guanine) methyltransferase activity"/>
    <property type="evidence" value="ECO:0007669"/>
    <property type="project" value="TreeGrafter"/>
</dbReference>
<protein>
    <recommendedName>
        <fullName evidence="6">Ribosomal RNA methyltransferase FtsJ domain-containing protein</fullName>
    </recommendedName>
</protein>
<dbReference type="HOGENOM" id="CLU_1725302_0_0_1"/>
<dbReference type="PANTHER" id="PTHR10920">
    <property type="entry name" value="RIBOSOMAL RNA METHYLTRANSFERASE"/>
    <property type="match status" value="1"/>
</dbReference>
<keyword evidence="8" id="KW-1185">Reference proteome</keyword>
<evidence type="ECO:0000256" key="3">
    <source>
        <dbReference type="ARBA" id="ARBA00022679"/>
    </source>
</evidence>
<evidence type="ECO:0000313" key="8">
    <source>
        <dbReference type="Proteomes" id="UP000007015"/>
    </source>
</evidence>
<keyword evidence="3" id="KW-0808">Transferase</keyword>
<evidence type="ECO:0000256" key="1">
    <source>
        <dbReference type="ARBA" id="ARBA00022552"/>
    </source>
</evidence>
<dbReference type="GO" id="GO:0030687">
    <property type="term" value="C:preribosome, large subunit precursor"/>
    <property type="evidence" value="ECO:0007669"/>
    <property type="project" value="TreeGrafter"/>
</dbReference>
<sequence length="152" mass="16117">MAFKLLQLDARFRFLPTALAVLDLCAAPGGWVQVAVNHAPVGAFVVSVDLVPIRGAHSLTEDITTTKCHAAQSTPLLEPGAVETLAPKVDVVVAGATAITAAPRIGSTIVEVIYVAEVPMPDPPPLSSLSDPAGLLKRHSRKSDFYIWLLMR</sequence>
<proteinExistence type="predicted"/>
<evidence type="ECO:0000313" key="7">
    <source>
        <dbReference type="EMBL" id="EEC67879.1"/>
    </source>
</evidence>
<gene>
    <name evidence="7" type="ORF">OsI_35517</name>
</gene>
<evidence type="ECO:0000259" key="6">
    <source>
        <dbReference type="Pfam" id="PF01728"/>
    </source>
</evidence>
<keyword evidence="5" id="KW-0732">Signal</keyword>
<feature type="domain" description="Ribosomal RNA methyltransferase FtsJ" evidence="6">
    <location>
        <begin position="2"/>
        <end position="94"/>
    </location>
</feature>
<evidence type="ECO:0000256" key="4">
    <source>
        <dbReference type="ARBA" id="ARBA00022691"/>
    </source>
</evidence>
<dbReference type="PANTHER" id="PTHR10920:SF13">
    <property type="entry name" value="PRE-RRNA 2'-O-RIBOSE RNA METHYLTRANSFERASE FTSJ3"/>
    <property type="match status" value="1"/>
</dbReference>
<organism evidence="7 8">
    <name type="scientific">Oryza sativa subsp. indica</name>
    <name type="common">Rice</name>
    <dbReference type="NCBI Taxonomy" id="39946"/>
    <lineage>
        <taxon>Eukaryota</taxon>
        <taxon>Viridiplantae</taxon>
        <taxon>Streptophyta</taxon>
        <taxon>Embryophyta</taxon>
        <taxon>Tracheophyta</taxon>
        <taxon>Spermatophyta</taxon>
        <taxon>Magnoliopsida</taxon>
        <taxon>Liliopsida</taxon>
        <taxon>Poales</taxon>
        <taxon>Poaceae</taxon>
        <taxon>BOP clade</taxon>
        <taxon>Oryzoideae</taxon>
        <taxon>Oryzeae</taxon>
        <taxon>Oryzinae</taxon>
        <taxon>Oryza</taxon>
        <taxon>Oryza sativa</taxon>
    </lineage>
</organism>
<dbReference type="Proteomes" id="UP000007015">
    <property type="component" value="Chromosome 11"/>
</dbReference>
<dbReference type="Gramene" id="BGIOSGA035002-TA">
    <property type="protein sequence ID" value="BGIOSGA035002-PA"/>
    <property type="gene ID" value="BGIOSGA035002"/>
</dbReference>
<dbReference type="EMBL" id="CM000136">
    <property type="protein sequence ID" value="EEC67879.1"/>
    <property type="molecule type" value="Genomic_DNA"/>
</dbReference>
<reference evidence="7 8" key="1">
    <citation type="journal article" date="2005" name="PLoS Biol.">
        <title>The genomes of Oryza sativa: a history of duplications.</title>
        <authorList>
            <person name="Yu J."/>
            <person name="Wang J."/>
            <person name="Lin W."/>
            <person name="Li S."/>
            <person name="Li H."/>
            <person name="Zhou J."/>
            <person name="Ni P."/>
            <person name="Dong W."/>
            <person name="Hu S."/>
            <person name="Zeng C."/>
            <person name="Zhang J."/>
            <person name="Zhang Y."/>
            <person name="Li R."/>
            <person name="Xu Z."/>
            <person name="Li S."/>
            <person name="Li X."/>
            <person name="Zheng H."/>
            <person name="Cong L."/>
            <person name="Lin L."/>
            <person name="Yin J."/>
            <person name="Geng J."/>
            <person name="Li G."/>
            <person name="Shi J."/>
            <person name="Liu J."/>
            <person name="Lv H."/>
            <person name="Li J."/>
            <person name="Wang J."/>
            <person name="Deng Y."/>
            <person name="Ran L."/>
            <person name="Shi X."/>
            <person name="Wang X."/>
            <person name="Wu Q."/>
            <person name="Li C."/>
            <person name="Ren X."/>
            <person name="Wang J."/>
            <person name="Wang X."/>
            <person name="Li D."/>
            <person name="Liu D."/>
            <person name="Zhang X."/>
            <person name="Ji Z."/>
            <person name="Zhao W."/>
            <person name="Sun Y."/>
            <person name="Zhang Z."/>
            <person name="Bao J."/>
            <person name="Han Y."/>
            <person name="Dong L."/>
            <person name="Ji J."/>
            <person name="Chen P."/>
            <person name="Wu S."/>
            <person name="Liu J."/>
            <person name="Xiao Y."/>
            <person name="Bu D."/>
            <person name="Tan J."/>
            <person name="Yang L."/>
            <person name="Ye C."/>
            <person name="Zhang J."/>
            <person name="Xu J."/>
            <person name="Zhou Y."/>
            <person name="Yu Y."/>
            <person name="Zhang B."/>
            <person name="Zhuang S."/>
            <person name="Wei H."/>
            <person name="Liu B."/>
            <person name="Lei M."/>
            <person name="Yu H."/>
            <person name="Li Y."/>
            <person name="Xu H."/>
            <person name="Wei S."/>
            <person name="He X."/>
            <person name="Fang L."/>
            <person name="Zhang Z."/>
            <person name="Zhang Y."/>
            <person name="Huang X."/>
            <person name="Su Z."/>
            <person name="Tong W."/>
            <person name="Li J."/>
            <person name="Tong Z."/>
            <person name="Li S."/>
            <person name="Ye J."/>
            <person name="Wang L."/>
            <person name="Fang L."/>
            <person name="Lei T."/>
            <person name="Chen C."/>
            <person name="Chen H."/>
            <person name="Xu Z."/>
            <person name="Li H."/>
            <person name="Huang H."/>
            <person name="Zhang F."/>
            <person name="Xu H."/>
            <person name="Li N."/>
            <person name="Zhao C."/>
            <person name="Li S."/>
            <person name="Dong L."/>
            <person name="Huang Y."/>
            <person name="Li L."/>
            <person name="Xi Y."/>
            <person name="Qi Q."/>
            <person name="Li W."/>
            <person name="Zhang B."/>
            <person name="Hu W."/>
            <person name="Zhang Y."/>
            <person name="Tian X."/>
            <person name="Jiao Y."/>
            <person name="Liang X."/>
            <person name="Jin J."/>
            <person name="Gao L."/>
            <person name="Zheng W."/>
            <person name="Hao B."/>
            <person name="Liu S."/>
            <person name="Wang W."/>
            <person name="Yuan L."/>
            <person name="Cao M."/>
            <person name="McDermott J."/>
            <person name="Samudrala R."/>
            <person name="Wang J."/>
            <person name="Wong G.K."/>
            <person name="Yang H."/>
        </authorList>
    </citation>
    <scope>NUCLEOTIDE SEQUENCE [LARGE SCALE GENOMIC DNA]</scope>
    <source>
        <strain evidence="8">cv. 93-11</strain>
    </source>
</reference>
<evidence type="ECO:0000256" key="2">
    <source>
        <dbReference type="ARBA" id="ARBA00022603"/>
    </source>
</evidence>
<evidence type="ECO:0000256" key="5">
    <source>
        <dbReference type="SAM" id="SignalP"/>
    </source>
</evidence>
<name>B8BJP3_ORYSI</name>
<feature type="chain" id="PRO_5002868948" description="Ribosomal RNA methyltransferase FtsJ domain-containing protein" evidence="5">
    <location>
        <begin position="21"/>
        <end position="152"/>
    </location>
</feature>
<dbReference type="AlphaFoldDB" id="B8BJP3"/>
<dbReference type="STRING" id="39946.B8BJP3"/>
<keyword evidence="1" id="KW-0698">rRNA processing</keyword>
<dbReference type="InterPro" id="IPR050082">
    <property type="entry name" value="RNA_methyltr_RlmE"/>
</dbReference>
<dbReference type="SUPFAM" id="SSF53335">
    <property type="entry name" value="S-adenosyl-L-methionine-dependent methyltransferases"/>
    <property type="match status" value="1"/>
</dbReference>
<keyword evidence="4" id="KW-0949">S-adenosyl-L-methionine</keyword>